<dbReference type="EMBL" id="CACVKT020002732">
    <property type="protein sequence ID" value="CAC5379494.1"/>
    <property type="molecule type" value="Genomic_DNA"/>
</dbReference>
<dbReference type="InterPro" id="IPR015943">
    <property type="entry name" value="WD40/YVTN_repeat-like_dom_sf"/>
</dbReference>
<keyword evidence="5" id="KW-0418">Kinase</keyword>
<dbReference type="Proteomes" id="UP000507470">
    <property type="component" value="Unassembled WGS sequence"/>
</dbReference>
<name>A0A6J8B966_MYTCO</name>
<evidence type="ECO:0000256" key="1">
    <source>
        <dbReference type="ARBA" id="ARBA00012513"/>
    </source>
</evidence>
<dbReference type="InterPro" id="IPR020859">
    <property type="entry name" value="ROC"/>
</dbReference>
<feature type="domain" description="Roc" evidence="10">
    <location>
        <begin position="61"/>
        <end position="404"/>
    </location>
</feature>
<dbReference type="Gene3D" id="3.40.50.300">
    <property type="entry name" value="P-loop containing nucleotide triphosphate hydrolases"/>
    <property type="match status" value="2"/>
</dbReference>
<gene>
    <name evidence="11" type="ORF">MCOR_15559</name>
</gene>
<feature type="region of interest" description="Disordered" evidence="9">
    <location>
        <begin position="157"/>
        <end position="214"/>
    </location>
</feature>
<feature type="compositionally biased region" description="Basic and acidic residues" evidence="9">
    <location>
        <begin position="169"/>
        <end position="188"/>
    </location>
</feature>
<dbReference type="SUPFAM" id="SSF52540">
    <property type="entry name" value="P-loop containing nucleoside triphosphate hydrolases"/>
    <property type="match status" value="1"/>
</dbReference>
<dbReference type="EC" id="2.7.11.1" evidence="1"/>
<evidence type="ECO:0000256" key="7">
    <source>
        <dbReference type="ARBA" id="ARBA00047899"/>
    </source>
</evidence>
<evidence type="ECO:0000256" key="4">
    <source>
        <dbReference type="ARBA" id="ARBA00022741"/>
    </source>
</evidence>
<evidence type="ECO:0000256" key="9">
    <source>
        <dbReference type="SAM" id="MobiDB-lite"/>
    </source>
</evidence>
<dbReference type="InterPro" id="IPR039788">
    <property type="entry name" value="NOL4/NOL4L"/>
</dbReference>
<evidence type="ECO:0000256" key="6">
    <source>
        <dbReference type="ARBA" id="ARBA00022840"/>
    </source>
</evidence>
<evidence type="ECO:0000313" key="12">
    <source>
        <dbReference type="Proteomes" id="UP000507470"/>
    </source>
</evidence>
<dbReference type="GO" id="GO:0016301">
    <property type="term" value="F:kinase activity"/>
    <property type="evidence" value="ECO:0007669"/>
    <property type="project" value="UniProtKB-KW"/>
</dbReference>
<dbReference type="PANTHER" id="PTHR12449">
    <property type="entry name" value="DEATH DOMAIN-CONTAINING PROTEIN"/>
    <property type="match status" value="1"/>
</dbReference>
<organism evidence="11 12">
    <name type="scientific">Mytilus coruscus</name>
    <name type="common">Sea mussel</name>
    <dbReference type="NCBI Taxonomy" id="42192"/>
    <lineage>
        <taxon>Eukaryota</taxon>
        <taxon>Metazoa</taxon>
        <taxon>Spiralia</taxon>
        <taxon>Lophotrochozoa</taxon>
        <taxon>Mollusca</taxon>
        <taxon>Bivalvia</taxon>
        <taxon>Autobranchia</taxon>
        <taxon>Pteriomorphia</taxon>
        <taxon>Mytilida</taxon>
        <taxon>Mytiloidea</taxon>
        <taxon>Mytilidae</taxon>
        <taxon>Mytilinae</taxon>
        <taxon>Mytilus</taxon>
    </lineage>
</organism>
<evidence type="ECO:0000313" key="11">
    <source>
        <dbReference type="EMBL" id="CAC5379494.1"/>
    </source>
</evidence>
<keyword evidence="2" id="KW-0808">Transferase</keyword>
<keyword evidence="4" id="KW-0547">Nucleotide-binding</keyword>
<dbReference type="Gene3D" id="2.40.10.500">
    <property type="match status" value="1"/>
</dbReference>
<dbReference type="Pfam" id="PF16095">
    <property type="entry name" value="COR-A"/>
    <property type="match status" value="1"/>
</dbReference>
<sequence length="1002" mass="114987">MRVLSQQADDSDIQKKSVKYITLHLTTKKNKKGASHILPEAINQLSEQDKIRFSKLMQSSQNENRYFVRIMLVGKESVGKTCLLRRLLKEDISDVSSTDGVDIVVRRCKINIEDGKWKIGEVTDDDKVNRIKRALSPNERAKITAENNREMDLAKLRKMQKNDSSAQDETSKIEKNVPSMELKHDVSNEKTTTTDINEIPTKEGNETHHNELSTKENLDENIDNNESLALVMPGDLVSHVFTNSATNTPSKPHALCELWDFAGQKEFYATHQAFLTSNAVYLVVADINEDISKQGISQYFADFQDVGEYVDFWFDSIHCHRTVDDPESEHFDPPMLLVFTGKDKCDKTYIPKRIEKLNEQLDKVLGYQSKHHHLHDKFYLSNTEDPDNAFKRLRTAIFDAARKMDNWGQALPMKWILLEYLIELNKDQGRNFIKFTDMINMGKHPDINILEKEDLLMFLRFQHNVGNIIFFENIPDLIILKPQWLADAFRCLVSDRIEPKFHHLSDYKLLKYHGKVSKSLISKLFESKKGSQFLGQQGNLHQIMEKLDIIVKVDTDLYIMPSNMPASTFEDVCKNVGIRNSDCKRTSWLCLKFDFLPPSFFNHLSAWFIRNYIPSKLDSDNGSFALYRGICIFDIDSSGCEKILVTMSTDTIALQVVSFSKHRDVGKTCNDIYNKVKDVVEKIRKSYKVKISFKLHFKCSDGDCYKDTIVYETLASQQEYFCPQHKTAHQSDLIYSPWMKNEAVSFPVSVTLRQQFNIKKSENESLNISSCIKIDNTLVFTDYLNNRLIICNSDGIDIHHIPLSYIPWYMTVVNINTVAVSCSGRTIQIINISTGSVTSTINTSGYCYGISYNDNNLYVVINYSIIHVMDLTGKVIRTIPLPSDGINDITVDRDRLVCIDVTSIYCCSSNGKLIWKFKFYKFKDLCGVTTDNEGNVYVTSYKTDTVVVVSNDGQHHREFLTKSDGLNEPRGIYFDKNNKILLVCNDDGAFLFDVKKNENKHE</sequence>
<dbReference type="OrthoDB" id="9417953at2759"/>
<keyword evidence="3" id="KW-0677">Repeat</keyword>
<dbReference type="Gene3D" id="1.10.10.10">
    <property type="entry name" value="Winged helix-like DNA-binding domain superfamily/Winged helix DNA-binding domain"/>
    <property type="match status" value="1"/>
</dbReference>
<dbReference type="Gene3D" id="2.130.10.10">
    <property type="entry name" value="YVTN repeat-like/Quinoprotein amine dehydrogenase"/>
    <property type="match status" value="1"/>
</dbReference>
<dbReference type="InterPro" id="IPR032171">
    <property type="entry name" value="COR-A"/>
</dbReference>
<evidence type="ECO:0000256" key="3">
    <source>
        <dbReference type="ARBA" id="ARBA00022737"/>
    </source>
</evidence>
<proteinExistence type="predicted"/>
<accession>A0A6J8B966</accession>
<dbReference type="Pfam" id="PF08477">
    <property type="entry name" value="Roc"/>
    <property type="match status" value="1"/>
</dbReference>
<dbReference type="InterPro" id="IPR036388">
    <property type="entry name" value="WH-like_DNA-bd_sf"/>
</dbReference>
<dbReference type="InterPro" id="IPR027417">
    <property type="entry name" value="P-loop_NTPase"/>
</dbReference>
<dbReference type="AlphaFoldDB" id="A0A6J8B966"/>
<evidence type="ECO:0000256" key="2">
    <source>
        <dbReference type="ARBA" id="ARBA00022679"/>
    </source>
</evidence>
<dbReference type="PANTHER" id="PTHR12449:SF18">
    <property type="entry name" value="DEATH DOMAIN-CONTAINING PROTEIN"/>
    <property type="match status" value="1"/>
</dbReference>
<evidence type="ECO:0000256" key="5">
    <source>
        <dbReference type="ARBA" id="ARBA00022777"/>
    </source>
</evidence>
<keyword evidence="12" id="KW-1185">Reference proteome</keyword>
<dbReference type="SUPFAM" id="SSF101898">
    <property type="entry name" value="NHL repeat"/>
    <property type="match status" value="1"/>
</dbReference>
<evidence type="ECO:0000256" key="8">
    <source>
        <dbReference type="ARBA" id="ARBA00048679"/>
    </source>
</evidence>
<dbReference type="GO" id="GO:0005524">
    <property type="term" value="F:ATP binding"/>
    <property type="evidence" value="ECO:0007669"/>
    <property type="project" value="UniProtKB-KW"/>
</dbReference>
<reference evidence="11 12" key="1">
    <citation type="submission" date="2020-06" db="EMBL/GenBank/DDBJ databases">
        <authorList>
            <person name="Li R."/>
            <person name="Bekaert M."/>
        </authorList>
    </citation>
    <scope>NUCLEOTIDE SEQUENCE [LARGE SCALE GENOMIC DNA]</scope>
    <source>
        <strain evidence="12">wild</strain>
    </source>
</reference>
<protein>
    <recommendedName>
        <fullName evidence="1">non-specific serine/threonine protein kinase</fullName>
        <ecNumber evidence="1">2.7.11.1</ecNumber>
    </recommendedName>
</protein>
<comment type="catalytic activity">
    <reaction evidence="8">
        <text>L-seryl-[protein] + ATP = O-phospho-L-seryl-[protein] + ADP + H(+)</text>
        <dbReference type="Rhea" id="RHEA:17989"/>
        <dbReference type="Rhea" id="RHEA-COMP:9863"/>
        <dbReference type="Rhea" id="RHEA-COMP:11604"/>
        <dbReference type="ChEBI" id="CHEBI:15378"/>
        <dbReference type="ChEBI" id="CHEBI:29999"/>
        <dbReference type="ChEBI" id="CHEBI:30616"/>
        <dbReference type="ChEBI" id="CHEBI:83421"/>
        <dbReference type="ChEBI" id="CHEBI:456216"/>
        <dbReference type="EC" id="2.7.11.1"/>
    </reaction>
</comment>
<comment type="catalytic activity">
    <reaction evidence="7">
        <text>L-threonyl-[protein] + ATP = O-phospho-L-threonyl-[protein] + ADP + H(+)</text>
        <dbReference type="Rhea" id="RHEA:46608"/>
        <dbReference type="Rhea" id="RHEA-COMP:11060"/>
        <dbReference type="Rhea" id="RHEA-COMP:11605"/>
        <dbReference type="ChEBI" id="CHEBI:15378"/>
        <dbReference type="ChEBI" id="CHEBI:30013"/>
        <dbReference type="ChEBI" id="CHEBI:30616"/>
        <dbReference type="ChEBI" id="CHEBI:61977"/>
        <dbReference type="ChEBI" id="CHEBI:456216"/>
        <dbReference type="EC" id="2.7.11.1"/>
    </reaction>
</comment>
<dbReference type="PROSITE" id="PS51424">
    <property type="entry name" value="ROC"/>
    <property type="match status" value="1"/>
</dbReference>
<feature type="compositionally biased region" description="Basic and acidic residues" evidence="9">
    <location>
        <begin position="200"/>
        <end position="214"/>
    </location>
</feature>
<evidence type="ECO:0000259" key="10">
    <source>
        <dbReference type="PROSITE" id="PS51424"/>
    </source>
</evidence>
<keyword evidence="6" id="KW-0067">ATP-binding</keyword>